<evidence type="ECO:0000259" key="4">
    <source>
        <dbReference type="Pfam" id="PF01494"/>
    </source>
</evidence>
<reference evidence="6" key="1">
    <citation type="journal article" date="2017" name="Genome Biol.">
        <title>Comparative genomics reveals high biological diversity and specific adaptations in the industrially and medically important fungal genus Aspergillus.</title>
        <authorList>
            <person name="de Vries R.P."/>
            <person name="Riley R."/>
            <person name="Wiebenga A."/>
            <person name="Aguilar-Osorio G."/>
            <person name="Amillis S."/>
            <person name="Uchima C.A."/>
            <person name="Anderluh G."/>
            <person name="Asadollahi M."/>
            <person name="Askin M."/>
            <person name="Barry K."/>
            <person name="Battaglia E."/>
            <person name="Bayram O."/>
            <person name="Benocci T."/>
            <person name="Braus-Stromeyer S.A."/>
            <person name="Caldana C."/>
            <person name="Canovas D."/>
            <person name="Cerqueira G.C."/>
            <person name="Chen F."/>
            <person name="Chen W."/>
            <person name="Choi C."/>
            <person name="Clum A."/>
            <person name="Dos Santos R.A."/>
            <person name="Damasio A.R."/>
            <person name="Diallinas G."/>
            <person name="Emri T."/>
            <person name="Fekete E."/>
            <person name="Flipphi M."/>
            <person name="Freyberg S."/>
            <person name="Gallo A."/>
            <person name="Gournas C."/>
            <person name="Habgood R."/>
            <person name="Hainaut M."/>
            <person name="Harispe M.L."/>
            <person name="Henrissat B."/>
            <person name="Hilden K.S."/>
            <person name="Hope R."/>
            <person name="Hossain A."/>
            <person name="Karabika E."/>
            <person name="Karaffa L."/>
            <person name="Karanyi Z."/>
            <person name="Krasevec N."/>
            <person name="Kuo A."/>
            <person name="Kusch H."/>
            <person name="LaButti K."/>
            <person name="Lagendijk E.L."/>
            <person name="Lapidus A."/>
            <person name="Levasseur A."/>
            <person name="Lindquist E."/>
            <person name="Lipzen A."/>
            <person name="Logrieco A.F."/>
            <person name="MacCabe A."/>
            <person name="Maekelae M.R."/>
            <person name="Malavazi I."/>
            <person name="Melin P."/>
            <person name="Meyer V."/>
            <person name="Mielnichuk N."/>
            <person name="Miskei M."/>
            <person name="Molnar A.P."/>
            <person name="Mule G."/>
            <person name="Ngan C.Y."/>
            <person name="Orejas M."/>
            <person name="Orosz E."/>
            <person name="Ouedraogo J.P."/>
            <person name="Overkamp K.M."/>
            <person name="Park H.-S."/>
            <person name="Perrone G."/>
            <person name="Piumi F."/>
            <person name="Punt P.J."/>
            <person name="Ram A.F."/>
            <person name="Ramon A."/>
            <person name="Rauscher S."/>
            <person name="Record E."/>
            <person name="Riano-Pachon D.M."/>
            <person name="Robert V."/>
            <person name="Roehrig J."/>
            <person name="Ruller R."/>
            <person name="Salamov A."/>
            <person name="Salih N.S."/>
            <person name="Samson R.A."/>
            <person name="Sandor E."/>
            <person name="Sanguinetti M."/>
            <person name="Schuetze T."/>
            <person name="Sepcic K."/>
            <person name="Shelest E."/>
            <person name="Sherlock G."/>
            <person name="Sophianopoulou V."/>
            <person name="Squina F.M."/>
            <person name="Sun H."/>
            <person name="Susca A."/>
            <person name="Todd R.B."/>
            <person name="Tsang A."/>
            <person name="Unkles S.E."/>
            <person name="van de Wiele N."/>
            <person name="van Rossen-Uffink D."/>
            <person name="Oliveira J.V."/>
            <person name="Vesth T.C."/>
            <person name="Visser J."/>
            <person name="Yu J.-H."/>
            <person name="Zhou M."/>
            <person name="Andersen M.R."/>
            <person name="Archer D.B."/>
            <person name="Baker S.E."/>
            <person name="Benoit I."/>
            <person name="Brakhage A.A."/>
            <person name="Braus G.H."/>
            <person name="Fischer R."/>
            <person name="Frisvad J.C."/>
            <person name="Goldman G.H."/>
            <person name="Houbraken J."/>
            <person name="Oakley B."/>
            <person name="Pocsi I."/>
            <person name="Scazzocchio C."/>
            <person name="Seiboth B."/>
            <person name="vanKuyk P.A."/>
            <person name="Wortman J."/>
            <person name="Dyer P.S."/>
            <person name="Grigoriev I.V."/>
        </authorList>
    </citation>
    <scope>NUCLEOTIDE SEQUENCE [LARGE SCALE GENOMIC DNA]</scope>
    <source>
        <strain evidence="6">CBS 593.65</strain>
    </source>
</reference>
<keyword evidence="1" id="KW-0285">Flavoprotein</keyword>
<evidence type="ECO:0000256" key="3">
    <source>
        <dbReference type="ARBA" id="ARBA00023002"/>
    </source>
</evidence>
<dbReference type="SUPFAM" id="SSF51905">
    <property type="entry name" value="FAD/NAD(P)-binding domain"/>
    <property type="match status" value="1"/>
</dbReference>
<evidence type="ECO:0000313" key="5">
    <source>
        <dbReference type="EMBL" id="OJJ53638.1"/>
    </source>
</evidence>
<proteinExistence type="predicted"/>
<dbReference type="AlphaFoldDB" id="A0A1L9T2J1"/>
<dbReference type="EMBL" id="KV878597">
    <property type="protein sequence ID" value="OJJ53638.1"/>
    <property type="molecule type" value="Genomic_DNA"/>
</dbReference>
<accession>A0A1L9T2J1</accession>
<dbReference type="RefSeq" id="XP_040697444.1">
    <property type="nucleotide sequence ID" value="XM_040843096.1"/>
</dbReference>
<evidence type="ECO:0000313" key="6">
    <source>
        <dbReference type="Proteomes" id="UP000184356"/>
    </source>
</evidence>
<feature type="domain" description="FAD-binding" evidence="4">
    <location>
        <begin position="4"/>
        <end position="365"/>
    </location>
</feature>
<keyword evidence="2" id="KW-0274">FAD</keyword>
<dbReference type="Gene3D" id="3.50.50.60">
    <property type="entry name" value="FAD/NAD(P)-binding domain"/>
    <property type="match status" value="1"/>
</dbReference>
<protein>
    <recommendedName>
        <fullName evidence="4">FAD-binding domain-containing protein</fullName>
    </recommendedName>
</protein>
<dbReference type="Pfam" id="PF01494">
    <property type="entry name" value="FAD_binding_3"/>
    <property type="match status" value="1"/>
</dbReference>
<dbReference type="GO" id="GO:0016709">
    <property type="term" value="F:oxidoreductase activity, acting on paired donors, with incorporation or reduction of molecular oxygen, NAD(P)H as one donor, and incorporation of one atom of oxygen"/>
    <property type="evidence" value="ECO:0007669"/>
    <property type="project" value="UniProtKB-ARBA"/>
</dbReference>
<dbReference type="PANTHER" id="PTHR43004:SF8">
    <property type="entry name" value="FAD-BINDING DOMAIN-CONTAINING PROTEIN-RELATED"/>
    <property type="match status" value="1"/>
</dbReference>
<keyword evidence="3" id="KW-0560">Oxidoreductase</keyword>
<dbReference type="PRINTS" id="PR00420">
    <property type="entry name" value="RNGMNOXGNASE"/>
</dbReference>
<dbReference type="InterPro" id="IPR002938">
    <property type="entry name" value="FAD-bd"/>
</dbReference>
<name>A0A1L9T2J1_9EURO</name>
<dbReference type="PANTHER" id="PTHR43004">
    <property type="entry name" value="TRK SYSTEM POTASSIUM UPTAKE PROTEIN"/>
    <property type="match status" value="1"/>
</dbReference>
<gene>
    <name evidence="5" type="ORF">ASPSYDRAFT_162645</name>
</gene>
<dbReference type="Pfam" id="PF21274">
    <property type="entry name" value="Rng_hyd_C"/>
    <property type="match status" value="1"/>
</dbReference>
<sequence>MDKPVLIIGAGPSGATTALLLARLGVRSLVISRHSGTANTPRAHIFNQRAMEVLRDVGIEAQCDAVASSVDHMEHSSFLDRLAGQEYGRLWAWGNKPAQKGDYETASPCRMSDLPQSYLEPILVEKAQKAGAEFCFYTEFVQLQQDDEVVRTVIRDRGTGEERTVTSLYVLGCDGARSPVVEALGIPIMGRQLNTAFNVHIIADLSKYIAHRPGSLNWVLNPEAPDWSAVGNFRMVRPWTEWVVSMHPSRKDGGAQFAPTEADIIRRLHQMIGDETVPIKVLSTFQWTINDQVASTWQKGRVLCIGDATHRHPPINGLGSNTCISDAFNLAWKLAYVIKGLAHPRLLQTLTLERKPVGDAIVRRANTGMEAHRRLWSIIGLDQASREKALERLTEDSPSGRTMREDWSAAMEAMDAEVQALGIQMNQVYTGSPAVMAEPGDQAPDFSSLDSLRQVMVSTFPGYHLPHVWLARDGQSPRVSTLDLVGRGRFALFTGIGGECWLSAARKLSGRLGVAIVGYTVGFGCEYLDCYREWAKVRGVDEDGVVLVRPDHFVGWRHAGREEQDRATAKLARALGVILGRD</sequence>
<dbReference type="Gene3D" id="3.30.9.10">
    <property type="entry name" value="D-Amino Acid Oxidase, subunit A, domain 2"/>
    <property type="match status" value="1"/>
</dbReference>
<dbReference type="InterPro" id="IPR036188">
    <property type="entry name" value="FAD/NAD-bd_sf"/>
</dbReference>
<dbReference type="OrthoDB" id="2690153at2759"/>
<evidence type="ECO:0000256" key="1">
    <source>
        <dbReference type="ARBA" id="ARBA00022630"/>
    </source>
</evidence>
<dbReference type="VEuPathDB" id="FungiDB:ASPSYDRAFT_162645"/>
<organism evidence="5 6">
    <name type="scientific">Aspergillus sydowii CBS 593.65</name>
    <dbReference type="NCBI Taxonomy" id="1036612"/>
    <lineage>
        <taxon>Eukaryota</taxon>
        <taxon>Fungi</taxon>
        <taxon>Dikarya</taxon>
        <taxon>Ascomycota</taxon>
        <taxon>Pezizomycotina</taxon>
        <taxon>Eurotiomycetes</taxon>
        <taxon>Eurotiomycetidae</taxon>
        <taxon>Eurotiales</taxon>
        <taxon>Aspergillaceae</taxon>
        <taxon>Aspergillus</taxon>
        <taxon>Aspergillus subgen. Nidulantes</taxon>
    </lineage>
</organism>
<dbReference type="STRING" id="1036612.A0A1L9T2J1"/>
<dbReference type="Proteomes" id="UP000184356">
    <property type="component" value="Unassembled WGS sequence"/>
</dbReference>
<dbReference type="GO" id="GO:0071949">
    <property type="term" value="F:FAD binding"/>
    <property type="evidence" value="ECO:0007669"/>
    <property type="project" value="InterPro"/>
</dbReference>
<dbReference type="Gene3D" id="3.40.30.120">
    <property type="match status" value="1"/>
</dbReference>
<dbReference type="GeneID" id="63759169"/>
<dbReference type="InterPro" id="IPR050641">
    <property type="entry name" value="RIFMO-like"/>
</dbReference>
<keyword evidence="6" id="KW-1185">Reference proteome</keyword>
<evidence type="ECO:0000256" key="2">
    <source>
        <dbReference type="ARBA" id="ARBA00022827"/>
    </source>
</evidence>